<organism evidence="4 5">
    <name type="scientific">Pseudodesulfovibrio alkaliphilus</name>
    <dbReference type="NCBI Taxonomy" id="2661613"/>
    <lineage>
        <taxon>Bacteria</taxon>
        <taxon>Pseudomonadati</taxon>
        <taxon>Thermodesulfobacteriota</taxon>
        <taxon>Desulfovibrionia</taxon>
        <taxon>Desulfovibrionales</taxon>
        <taxon>Desulfovibrionaceae</taxon>
    </lineage>
</organism>
<sequence>MATAHKRKKQPEIVRSKLIECAVRIIVEQGPNAVTIQAVADAAGVTKGGLLHHFQDKKQLSNAVSKYLLSQMDAEINLLMSQDSVEYGRFTRAYINAISQDLASAQSEQWIALAIYSITESESKNMWNEWIKEKQRLYYDTDSDKMLQVLRYAADGIWFEALLGDGYQSGHSNLISCLVKMTYNLEVDFFIDSIKK</sequence>
<dbReference type="AlphaFoldDB" id="A0A7K1KQC5"/>
<gene>
    <name evidence="4" type="ORF">GKC30_11695</name>
</gene>
<feature type="DNA-binding region" description="H-T-H motif" evidence="2">
    <location>
        <begin position="35"/>
        <end position="54"/>
    </location>
</feature>
<evidence type="ECO:0000313" key="4">
    <source>
        <dbReference type="EMBL" id="MUM78298.1"/>
    </source>
</evidence>
<dbReference type="GO" id="GO:0003700">
    <property type="term" value="F:DNA-binding transcription factor activity"/>
    <property type="evidence" value="ECO:0007669"/>
    <property type="project" value="TreeGrafter"/>
</dbReference>
<dbReference type="SUPFAM" id="SSF46689">
    <property type="entry name" value="Homeodomain-like"/>
    <property type="match status" value="1"/>
</dbReference>
<dbReference type="PROSITE" id="PS50977">
    <property type="entry name" value="HTH_TETR_2"/>
    <property type="match status" value="1"/>
</dbReference>
<evidence type="ECO:0000313" key="5">
    <source>
        <dbReference type="Proteomes" id="UP000461162"/>
    </source>
</evidence>
<proteinExistence type="predicted"/>
<dbReference type="Pfam" id="PF17937">
    <property type="entry name" value="TetR_C_28"/>
    <property type="match status" value="1"/>
</dbReference>
<dbReference type="EMBL" id="WODC01000007">
    <property type="protein sequence ID" value="MUM78298.1"/>
    <property type="molecule type" value="Genomic_DNA"/>
</dbReference>
<dbReference type="PRINTS" id="PR00455">
    <property type="entry name" value="HTHTETR"/>
</dbReference>
<dbReference type="Proteomes" id="UP000461162">
    <property type="component" value="Unassembled WGS sequence"/>
</dbReference>
<evidence type="ECO:0000256" key="2">
    <source>
        <dbReference type="PROSITE-ProRule" id="PRU00335"/>
    </source>
</evidence>
<reference evidence="4 5" key="1">
    <citation type="submission" date="2019-11" db="EMBL/GenBank/DDBJ databases">
        <title>Pseudodesulfovibrio alkaliphilus, sp. nov., an alkaliphilic sulfate-reducing bacteria from mud volcano of Taman peninsula, Russia.</title>
        <authorList>
            <person name="Frolova A."/>
            <person name="Merkel A.Y."/>
            <person name="Slobodkin A.I."/>
        </authorList>
    </citation>
    <scope>NUCLEOTIDE SEQUENCE [LARGE SCALE GENOMIC DNA]</scope>
    <source>
        <strain evidence="4 5">F-1</strain>
    </source>
</reference>
<feature type="domain" description="HTH tetR-type" evidence="3">
    <location>
        <begin position="12"/>
        <end position="72"/>
    </location>
</feature>
<dbReference type="InterPro" id="IPR001647">
    <property type="entry name" value="HTH_TetR"/>
</dbReference>
<name>A0A7K1KQC5_9BACT</name>
<dbReference type="Pfam" id="PF00440">
    <property type="entry name" value="TetR_N"/>
    <property type="match status" value="1"/>
</dbReference>
<accession>A0A7K1KQC5</accession>
<evidence type="ECO:0000259" key="3">
    <source>
        <dbReference type="PROSITE" id="PS50977"/>
    </source>
</evidence>
<dbReference type="PANTHER" id="PTHR30055:SF148">
    <property type="entry name" value="TETR-FAMILY TRANSCRIPTIONAL REGULATOR"/>
    <property type="match status" value="1"/>
</dbReference>
<protein>
    <submittedName>
        <fullName evidence="4">TetR family transcriptional regulator</fullName>
    </submittedName>
</protein>
<dbReference type="SUPFAM" id="SSF48498">
    <property type="entry name" value="Tetracyclin repressor-like, C-terminal domain"/>
    <property type="match status" value="1"/>
</dbReference>
<dbReference type="InterPro" id="IPR050109">
    <property type="entry name" value="HTH-type_TetR-like_transc_reg"/>
</dbReference>
<dbReference type="Gene3D" id="1.10.357.10">
    <property type="entry name" value="Tetracycline Repressor, domain 2"/>
    <property type="match status" value="1"/>
</dbReference>
<dbReference type="InterPro" id="IPR036271">
    <property type="entry name" value="Tet_transcr_reg_TetR-rel_C_sf"/>
</dbReference>
<keyword evidence="5" id="KW-1185">Reference proteome</keyword>
<dbReference type="GO" id="GO:0000976">
    <property type="term" value="F:transcription cis-regulatory region binding"/>
    <property type="evidence" value="ECO:0007669"/>
    <property type="project" value="TreeGrafter"/>
</dbReference>
<dbReference type="PANTHER" id="PTHR30055">
    <property type="entry name" value="HTH-TYPE TRANSCRIPTIONAL REGULATOR RUTR"/>
    <property type="match status" value="1"/>
</dbReference>
<keyword evidence="1 2" id="KW-0238">DNA-binding</keyword>
<dbReference type="InterPro" id="IPR009057">
    <property type="entry name" value="Homeodomain-like_sf"/>
</dbReference>
<evidence type="ECO:0000256" key="1">
    <source>
        <dbReference type="ARBA" id="ARBA00023125"/>
    </source>
</evidence>
<comment type="caution">
    <text evidence="4">The sequence shown here is derived from an EMBL/GenBank/DDBJ whole genome shotgun (WGS) entry which is preliminary data.</text>
</comment>
<dbReference type="InterPro" id="IPR041479">
    <property type="entry name" value="TetR_CgmR_C"/>
</dbReference>
<dbReference type="RefSeq" id="WP_155934911.1">
    <property type="nucleotide sequence ID" value="NZ_WODC01000007.1"/>
</dbReference>